<dbReference type="NCBIfam" id="TIGR01902">
    <property type="entry name" value="dapE-lys-deAc"/>
    <property type="match status" value="1"/>
</dbReference>
<dbReference type="EMBL" id="JACJIP010000016">
    <property type="protein sequence ID" value="MBA9086210.1"/>
    <property type="molecule type" value="Genomic_DNA"/>
</dbReference>
<keyword evidence="1" id="KW-0963">Cytoplasm</keyword>
<dbReference type="Gene3D" id="3.40.1160.10">
    <property type="entry name" value="Acetylglutamate kinase-like"/>
    <property type="match status" value="1"/>
</dbReference>
<dbReference type="InterPro" id="IPR050072">
    <property type="entry name" value="Peptidase_M20A"/>
</dbReference>
<dbReference type="InterPro" id="IPR001261">
    <property type="entry name" value="ArgE/DapE_CS"/>
</dbReference>
<keyword evidence="6" id="KW-0457">Lysine biosynthesis</keyword>
<evidence type="ECO:0000313" key="10">
    <source>
        <dbReference type="Proteomes" id="UP000567067"/>
    </source>
</evidence>
<evidence type="ECO:0000313" key="9">
    <source>
        <dbReference type="EMBL" id="MBA9086210.1"/>
    </source>
</evidence>
<keyword evidence="9" id="KW-0121">Carboxypeptidase</keyword>
<evidence type="ECO:0000256" key="4">
    <source>
        <dbReference type="ARBA" id="ARBA00022801"/>
    </source>
</evidence>
<evidence type="ECO:0000256" key="5">
    <source>
        <dbReference type="ARBA" id="ARBA00022833"/>
    </source>
</evidence>
<dbReference type="InterPro" id="IPR001048">
    <property type="entry name" value="Asp/Glu/Uridylate_kinase"/>
</dbReference>
<evidence type="ECO:0000259" key="8">
    <source>
        <dbReference type="Pfam" id="PF00696"/>
    </source>
</evidence>
<keyword evidence="9" id="KW-0645">Protease</keyword>
<gene>
    <name evidence="9" type="ORF">FHR92_002683</name>
</gene>
<comment type="caution">
    <text evidence="9">The sequence shown here is derived from an EMBL/GenBank/DDBJ whole genome shotgun (WGS) entry which is preliminary data.</text>
</comment>
<dbReference type="AlphaFoldDB" id="A0A7W3XS65"/>
<dbReference type="PROSITE" id="PS00758">
    <property type="entry name" value="ARGE_DAPE_CPG2_1"/>
    <property type="match status" value="1"/>
</dbReference>
<keyword evidence="2" id="KW-0028">Amino-acid biosynthesis</keyword>
<dbReference type="GO" id="GO:0016811">
    <property type="term" value="F:hydrolase activity, acting on carbon-nitrogen (but not peptide) bonds, in linear amides"/>
    <property type="evidence" value="ECO:0007669"/>
    <property type="project" value="InterPro"/>
</dbReference>
<evidence type="ECO:0000256" key="6">
    <source>
        <dbReference type="ARBA" id="ARBA00023154"/>
    </source>
</evidence>
<proteinExistence type="predicted"/>
<dbReference type="PANTHER" id="PTHR43808:SF28">
    <property type="entry name" value="[LYSW]-LYSINE_[LYSW]-ORNITHINE HYDROLASE"/>
    <property type="match status" value="1"/>
</dbReference>
<dbReference type="SUPFAM" id="SSF53187">
    <property type="entry name" value="Zn-dependent exopeptidases"/>
    <property type="match status" value="1"/>
</dbReference>
<keyword evidence="4" id="KW-0378">Hydrolase</keyword>
<accession>A0A7W3XS65</accession>
<protein>
    <submittedName>
        <fullName evidence="9">LysW-gamma-L-lysine carboxypeptidase</fullName>
    </submittedName>
</protein>
<feature type="domain" description="Aspartate/glutamate/uridylate kinase" evidence="8">
    <location>
        <begin position="9"/>
        <end position="252"/>
    </location>
</feature>
<dbReference type="Proteomes" id="UP000567067">
    <property type="component" value="Unassembled WGS sequence"/>
</dbReference>
<keyword evidence="3" id="KW-0479">Metal-binding</keyword>
<dbReference type="GO" id="GO:0008270">
    <property type="term" value="F:zinc ion binding"/>
    <property type="evidence" value="ECO:0007669"/>
    <property type="project" value="InterPro"/>
</dbReference>
<reference evidence="9 10" key="1">
    <citation type="submission" date="2020-08" db="EMBL/GenBank/DDBJ databases">
        <title>Genomic Encyclopedia of Type Strains, Phase III (KMG-III): the genomes of soil and plant-associated and newly described type strains.</title>
        <authorList>
            <person name="Whitman W."/>
        </authorList>
    </citation>
    <scope>NUCLEOTIDE SEQUENCE [LARGE SCALE GENOMIC DNA]</scope>
    <source>
        <strain evidence="9 10">CECT 8693</strain>
    </source>
</reference>
<dbReference type="Pfam" id="PF00696">
    <property type="entry name" value="AA_kinase"/>
    <property type="match status" value="1"/>
</dbReference>
<dbReference type="Gene3D" id="3.40.630.10">
    <property type="entry name" value="Zn peptidases"/>
    <property type="match status" value="2"/>
</dbReference>
<evidence type="ECO:0000256" key="2">
    <source>
        <dbReference type="ARBA" id="ARBA00022605"/>
    </source>
</evidence>
<sequence length="617" mass="68355">MMSSDGSLYVIKLGSSTIVNHPEIFEEIHDIVKRGSRLLLVAGGAEAIKQKYESISRPMPFLTLPSGDEVRYCSPEEMPYICAAYHDNILSKITKHLKEYGLSVYAQLGGDHGLVLGVKAKPLKAIRDGKKIIVRDSLFGQFASSRAAFLKAALANFDVVCVTPPIWDLELDSYINIDADVLAAHLAVDLEAHHLRFVTGTAGLLQDIQDSHSTIPDVYADDELNSVEGRMKQKVRAARLAVQQGVCDVSITGPHTLNKGGKTWFWNVESDLSDLDLLNKVVRIPSVSQDEHELAQYLLDSIRYPSVSGNIDEAGNIVFRKGNGPHTLLLLGHIDTVPHVWPVRTDSSGVTGRGVVDAKGCFVNFIHMLEEVDVPEHGSLLVIGAVEEEISSSKGAFFIRDHYSADAVIIGEPSGEESLTLGYYGLFKLHITIHRAQEHTAAKDSVSVIDELYSIVGEIRHRVREIDPQSLSSLIDIEHQNEKGFLTVRGTLNFRVSPEAGNDYRKKLDLEFGEGVRVEVVRETPGFANPRSDMLVKSFVRSFVKQGKSIRYIKKRGTSDMNTLATTWSDVPMVAYGPGDSSLDHTNDEYLHNKEVESSRAILKDVVVEWFRQRTEV</sequence>
<name>A0A7W3XS65_9BACL</name>
<dbReference type="InterPro" id="IPR010175">
    <property type="entry name" value="LysK"/>
</dbReference>
<dbReference type="SUPFAM" id="SSF53633">
    <property type="entry name" value="Carbamate kinase-like"/>
    <property type="match status" value="1"/>
</dbReference>
<dbReference type="Pfam" id="PF01546">
    <property type="entry name" value="Peptidase_M20"/>
    <property type="match status" value="1"/>
</dbReference>
<keyword evidence="5" id="KW-0862">Zinc</keyword>
<evidence type="ECO:0000256" key="1">
    <source>
        <dbReference type="ARBA" id="ARBA00022490"/>
    </source>
</evidence>
<evidence type="ECO:0000256" key="3">
    <source>
        <dbReference type="ARBA" id="ARBA00022723"/>
    </source>
</evidence>
<dbReference type="GO" id="GO:0009085">
    <property type="term" value="P:lysine biosynthetic process"/>
    <property type="evidence" value="ECO:0007669"/>
    <property type="project" value="UniProtKB-KW"/>
</dbReference>
<dbReference type="InterPro" id="IPR036393">
    <property type="entry name" value="AceGlu_kinase-like_sf"/>
</dbReference>
<keyword evidence="7" id="KW-0170">Cobalt</keyword>
<dbReference type="GO" id="GO:0050897">
    <property type="term" value="F:cobalt ion binding"/>
    <property type="evidence" value="ECO:0007669"/>
    <property type="project" value="InterPro"/>
</dbReference>
<dbReference type="GO" id="GO:0004180">
    <property type="term" value="F:carboxypeptidase activity"/>
    <property type="evidence" value="ECO:0007669"/>
    <property type="project" value="UniProtKB-KW"/>
</dbReference>
<dbReference type="PANTHER" id="PTHR43808">
    <property type="entry name" value="ACETYLORNITHINE DEACETYLASE"/>
    <property type="match status" value="1"/>
</dbReference>
<dbReference type="InterPro" id="IPR002933">
    <property type="entry name" value="Peptidase_M20"/>
</dbReference>
<evidence type="ECO:0000256" key="7">
    <source>
        <dbReference type="ARBA" id="ARBA00023285"/>
    </source>
</evidence>
<organism evidence="9 10">
    <name type="scientific">Fontibacillus solani</name>
    <dbReference type="NCBI Taxonomy" id="1572857"/>
    <lineage>
        <taxon>Bacteria</taxon>
        <taxon>Bacillati</taxon>
        <taxon>Bacillota</taxon>
        <taxon>Bacilli</taxon>
        <taxon>Bacillales</taxon>
        <taxon>Paenibacillaceae</taxon>
        <taxon>Fontibacillus</taxon>
    </lineage>
</organism>
<keyword evidence="10" id="KW-1185">Reference proteome</keyword>